<dbReference type="PANTHER" id="PTHR43540:SF1">
    <property type="entry name" value="ISOCHORISMATASE HYDROLASE"/>
    <property type="match status" value="1"/>
</dbReference>
<evidence type="ECO:0000313" key="4">
    <source>
        <dbReference type="Proteomes" id="UP001363010"/>
    </source>
</evidence>
<proteinExistence type="predicted"/>
<dbReference type="SUPFAM" id="SSF52499">
    <property type="entry name" value="Isochorismatase-like hydrolases"/>
    <property type="match status" value="1"/>
</dbReference>
<evidence type="ECO:0000313" key="3">
    <source>
        <dbReference type="EMBL" id="MEJ8821708.1"/>
    </source>
</evidence>
<protein>
    <submittedName>
        <fullName evidence="3">Isochorismatase family cysteine hydrolase</fullName>
        <ecNumber evidence="3">3.-.-.-</ecNumber>
    </submittedName>
</protein>
<gene>
    <name evidence="3" type="ORF">WKW80_06610</name>
</gene>
<dbReference type="InterPro" id="IPR000868">
    <property type="entry name" value="Isochorismatase-like_dom"/>
</dbReference>
<sequence length="207" mass="22269">MAAQSQDLSQGVSQGVAVLALHYQNDVLHPEGKIRVGMSADSPVRGAVIAAAQALLQGARQREWPIVHVRIAFRPDYADLIQNAPIFRNVAAIGAVMDGAWGSAFYEPLGPDTARANEFVVRHRRVNAFYGTELEELLRIVNARRLVVAGVATHSVVESTVRHAVDMGYEVTVAADACASAQMVEHEASLRSMGLIAQIARGEAVFS</sequence>
<feature type="domain" description="Isochorismatase-like" evidence="2">
    <location>
        <begin position="17"/>
        <end position="194"/>
    </location>
</feature>
<dbReference type="EC" id="3.-.-.-" evidence="3"/>
<dbReference type="InterPro" id="IPR036380">
    <property type="entry name" value="Isochorismatase-like_sf"/>
</dbReference>
<dbReference type="GO" id="GO:0016787">
    <property type="term" value="F:hydrolase activity"/>
    <property type="evidence" value="ECO:0007669"/>
    <property type="project" value="UniProtKB-KW"/>
</dbReference>
<evidence type="ECO:0000259" key="2">
    <source>
        <dbReference type="Pfam" id="PF00857"/>
    </source>
</evidence>
<dbReference type="Proteomes" id="UP001363010">
    <property type="component" value="Unassembled WGS sequence"/>
</dbReference>
<dbReference type="Pfam" id="PF00857">
    <property type="entry name" value="Isochorismatase"/>
    <property type="match status" value="1"/>
</dbReference>
<dbReference type="InterPro" id="IPR050272">
    <property type="entry name" value="Isochorismatase-like_hydrls"/>
</dbReference>
<comment type="caution">
    <text evidence="3">The sequence shown here is derived from an EMBL/GenBank/DDBJ whole genome shotgun (WGS) entry which is preliminary data.</text>
</comment>
<keyword evidence="4" id="KW-1185">Reference proteome</keyword>
<dbReference type="EMBL" id="JBBKZV010000002">
    <property type="protein sequence ID" value="MEJ8821708.1"/>
    <property type="molecule type" value="Genomic_DNA"/>
</dbReference>
<dbReference type="CDD" id="cd00431">
    <property type="entry name" value="cysteine_hydrolases"/>
    <property type="match status" value="1"/>
</dbReference>
<evidence type="ECO:0000256" key="1">
    <source>
        <dbReference type="ARBA" id="ARBA00022801"/>
    </source>
</evidence>
<organism evidence="3 4">
    <name type="scientific">Variovorax humicola</name>
    <dbReference type="NCBI Taxonomy" id="1769758"/>
    <lineage>
        <taxon>Bacteria</taxon>
        <taxon>Pseudomonadati</taxon>
        <taxon>Pseudomonadota</taxon>
        <taxon>Betaproteobacteria</taxon>
        <taxon>Burkholderiales</taxon>
        <taxon>Comamonadaceae</taxon>
        <taxon>Variovorax</taxon>
    </lineage>
</organism>
<accession>A0ABU8VVA5</accession>
<dbReference type="RefSeq" id="WP_340362745.1">
    <property type="nucleotide sequence ID" value="NZ_JBBKZV010000002.1"/>
</dbReference>
<keyword evidence="1 3" id="KW-0378">Hydrolase</keyword>
<dbReference type="Gene3D" id="3.40.50.850">
    <property type="entry name" value="Isochorismatase-like"/>
    <property type="match status" value="1"/>
</dbReference>
<name>A0ABU8VVA5_9BURK</name>
<dbReference type="PANTHER" id="PTHR43540">
    <property type="entry name" value="PEROXYUREIDOACRYLATE/UREIDOACRYLATE AMIDOHYDROLASE-RELATED"/>
    <property type="match status" value="1"/>
</dbReference>
<reference evidence="3 4" key="1">
    <citation type="submission" date="2024-03" db="EMBL/GenBank/DDBJ databases">
        <title>Novel species of the genus Variovorax.</title>
        <authorList>
            <person name="Liu Q."/>
            <person name="Xin Y.-H."/>
        </authorList>
    </citation>
    <scope>NUCLEOTIDE SEQUENCE [LARGE SCALE GENOMIC DNA]</scope>
    <source>
        <strain evidence="3 4">KACC 18501</strain>
    </source>
</reference>